<gene>
    <name evidence="1" type="ORF">IF188_00930</name>
</gene>
<dbReference type="EMBL" id="JACXZS010000001">
    <property type="protein sequence ID" value="MBD3940262.1"/>
    <property type="molecule type" value="Genomic_DNA"/>
</dbReference>
<evidence type="ECO:0000313" key="2">
    <source>
        <dbReference type="Proteomes" id="UP000598426"/>
    </source>
</evidence>
<keyword evidence="2" id="KW-1185">Reference proteome</keyword>
<protein>
    <submittedName>
        <fullName evidence="1">Phosphohydrolase</fullName>
    </submittedName>
</protein>
<sequence>MAEAQEVLGVWAASAPSVDAQWAGAQPGPSLAAVAARLSSVPKPFLDEHVSIAALAGDILGRGVTATAHADDERVRQGAAIALWLIASEDVIEPFDPPPATAGRALAVDALALRLAPVAAPLEWLSDDERREEAARTFLLWCGLLPAGEDAHTARSLLDARDSLRRNAALAEAYAEHAHRAEIARRLAEARAREAAARYSSE</sequence>
<proteinExistence type="predicted"/>
<accession>A0ABR8NIK1</accession>
<dbReference type="RefSeq" id="WP_191169907.1">
    <property type="nucleotide sequence ID" value="NZ_JACXZS010000001.1"/>
</dbReference>
<reference evidence="1 2" key="1">
    <citation type="submission" date="2020-09" db="EMBL/GenBank/DDBJ databases">
        <title>Isolation and identification of active actinomycetes.</title>
        <authorList>
            <person name="Li X."/>
        </authorList>
    </citation>
    <scope>NUCLEOTIDE SEQUENCE [LARGE SCALE GENOMIC DNA]</scope>
    <source>
        <strain evidence="1 2">NEAU-LLC</strain>
    </source>
</reference>
<name>A0ABR8NIK1_9MICO</name>
<evidence type="ECO:0000313" key="1">
    <source>
        <dbReference type="EMBL" id="MBD3940262.1"/>
    </source>
</evidence>
<dbReference type="Proteomes" id="UP000598426">
    <property type="component" value="Unassembled WGS sequence"/>
</dbReference>
<comment type="caution">
    <text evidence="1">The sequence shown here is derived from an EMBL/GenBank/DDBJ whole genome shotgun (WGS) entry which is preliminary data.</text>
</comment>
<organism evidence="1 2">
    <name type="scientific">Microbacterium helvum</name>
    <dbReference type="NCBI Taxonomy" id="2773713"/>
    <lineage>
        <taxon>Bacteria</taxon>
        <taxon>Bacillati</taxon>
        <taxon>Actinomycetota</taxon>
        <taxon>Actinomycetes</taxon>
        <taxon>Micrococcales</taxon>
        <taxon>Microbacteriaceae</taxon>
        <taxon>Microbacterium</taxon>
    </lineage>
</organism>